<dbReference type="SUPFAM" id="SSF88697">
    <property type="entry name" value="PUA domain-like"/>
    <property type="match status" value="1"/>
</dbReference>
<dbReference type="STRING" id="67356.AQJ84_06895"/>
<organism evidence="1 2">
    <name type="scientific">Streptomyces resistomycificus</name>
    <dbReference type="NCBI Taxonomy" id="67356"/>
    <lineage>
        <taxon>Bacteria</taxon>
        <taxon>Bacillati</taxon>
        <taxon>Actinomycetota</taxon>
        <taxon>Actinomycetes</taxon>
        <taxon>Kitasatosporales</taxon>
        <taxon>Streptomycetaceae</taxon>
        <taxon>Streptomyces</taxon>
        <taxon>Streptomyces aurantiacus group</taxon>
    </lineage>
</organism>
<sequence>MPTTHLVIISERTALSWVLSAQRMAFPPIRARAAQAINAGDEVLLYSTRGCFGRPERDLGRVFGHATVASSVHTLAEPVVFGERNFTEGCELTIHGLTPFREGVSLRDHVHQLTVFPDPKSWNIRMRRASLPLPEADAALLRNELHPLLKPYAETVEAYRWPR</sequence>
<evidence type="ECO:0008006" key="3">
    <source>
        <dbReference type="Google" id="ProtNLM"/>
    </source>
</evidence>
<dbReference type="AlphaFoldDB" id="A0A0L8L8Q8"/>
<evidence type="ECO:0000313" key="1">
    <source>
        <dbReference type="EMBL" id="KOG34510.1"/>
    </source>
</evidence>
<dbReference type="OrthoDB" id="3380613at2"/>
<reference evidence="2" key="1">
    <citation type="submission" date="2015-07" db="EMBL/GenBank/DDBJ databases">
        <authorList>
            <person name="Ju K.-S."/>
            <person name="Doroghazi J.R."/>
            <person name="Metcalf W.W."/>
        </authorList>
    </citation>
    <scope>NUCLEOTIDE SEQUENCE [LARGE SCALE GENOMIC DNA]</scope>
    <source>
        <strain evidence="2">NRRL 2290</strain>
    </source>
</reference>
<evidence type="ECO:0000313" key="2">
    <source>
        <dbReference type="Proteomes" id="UP000037251"/>
    </source>
</evidence>
<comment type="caution">
    <text evidence="1">The sequence shown here is derived from an EMBL/GenBank/DDBJ whole genome shotgun (WGS) entry which is preliminary data.</text>
</comment>
<name>A0A0L8L8Q8_9ACTN</name>
<proteinExistence type="predicted"/>
<accession>A0A0L8L8Q8</accession>
<dbReference type="PATRIC" id="fig|67356.5.peg.3923"/>
<dbReference type="RefSeq" id="WP_030037718.1">
    <property type="nucleotide sequence ID" value="NZ_KQ948989.1"/>
</dbReference>
<dbReference type="eggNOG" id="COG1673">
    <property type="taxonomic scope" value="Bacteria"/>
</dbReference>
<dbReference type="InterPro" id="IPR015947">
    <property type="entry name" value="PUA-like_sf"/>
</dbReference>
<keyword evidence="2" id="KW-1185">Reference proteome</keyword>
<dbReference type="EMBL" id="LGUS01000163">
    <property type="protein sequence ID" value="KOG34510.1"/>
    <property type="molecule type" value="Genomic_DNA"/>
</dbReference>
<dbReference type="Proteomes" id="UP000037251">
    <property type="component" value="Unassembled WGS sequence"/>
</dbReference>
<dbReference type="Gene3D" id="3.10.590.10">
    <property type="entry name" value="ph1033 like domains"/>
    <property type="match status" value="1"/>
</dbReference>
<protein>
    <recommendedName>
        <fullName evidence="3">EVE domain-containing protein</fullName>
    </recommendedName>
</protein>
<gene>
    <name evidence="1" type="ORF">ADK37_18445</name>
</gene>